<accession>A0A6J5PNR3</accession>
<evidence type="ECO:0000313" key="2">
    <source>
        <dbReference type="EMBL" id="CAB4199753.1"/>
    </source>
</evidence>
<dbReference type="EMBL" id="LR797302">
    <property type="protein sequence ID" value="CAB4199753.1"/>
    <property type="molecule type" value="Genomic_DNA"/>
</dbReference>
<gene>
    <name evidence="2" type="ORF">UFOVP1358_13</name>
    <name evidence="1" type="ORF">UFOVP931_7</name>
</gene>
<organism evidence="1">
    <name type="scientific">uncultured Caudovirales phage</name>
    <dbReference type="NCBI Taxonomy" id="2100421"/>
    <lineage>
        <taxon>Viruses</taxon>
        <taxon>Duplodnaviria</taxon>
        <taxon>Heunggongvirae</taxon>
        <taxon>Uroviricota</taxon>
        <taxon>Caudoviricetes</taxon>
        <taxon>Peduoviridae</taxon>
        <taxon>Maltschvirus</taxon>
        <taxon>Maltschvirus maltsch</taxon>
    </lineage>
</organism>
<sequence>MADPRPLTRETLAKFLPDQESIRRFERLFYVAGDLTPAGIATLTRLSQEASIDANTAQALAQLALDQLGQIVQDAAVNAGVADSKSTQALDLLSRIAQSLELLATTPPVREDNFIGTDYIDISTVAPTAVGGVPGRLRWNNTDGTLDLGLKGGNVTLQIGQENVLLIKNDEATPLVDGEVVYVAGASGANLLVKRALADSDVTSASTIGVVTEQIAVNGQGFITTFGSVRGFNTNSFNEGDILYLSPTTPGTIVNVKPVAPQHMVTVGYCTKKSGGNGEIFVKVDNGYEIDELHNVLITNPVLAGSLLIYDSTVGVWKNARLTAGTNINVTNADSLITIGTSGASGSFTTADVPPKVVTVVNGIITNIV</sequence>
<dbReference type="EMBL" id="LR796870">
    <property type="protein sequence ID" value="CAB4171606.1"/>
    <property type="molecule type" value="Genomic_DNA"/>
</dbReference>
<name>A0A6J5PNR3_9CAUD</name>
<evidence type="ECO:0000313" key="1">
    <source>
        <dbReference type="EMBL" id="CAB4171606.1"/>
    </source>
</evidence>
<protein>
    <submittedName>
        <fullName evidence="1">Uncharacterized protein</fullName>
    </submittedName>
</protein>
<reference evidence="1" key="1">
    <citation type="submission" date="2020-05" db="EMBL/GenBank/DDBJ databases">
        <authorList>
            <person name="Chiriac C."/>
            <person name="Salcher M."/>
            <person name="Ghai R."/>
            <person name="Kavagutti S V."/>
        </authorList>
    </citation>
    <scope>NUCLEOTIDE SEQUENCE</scope>
</reference>
<proteinExistence type="predicted"/>